<dbReference type="Gene3D" id="1.10.340.30">
    <property type="entry name" value="Hypothetical protein, domain 2"/>
    <property type="match status" value="1"/>
</dbReference>
<evidence type="ECO:0000256" key="3">
    <source>
        <dbReference type="ARBA" id="ARBA00022723"/>
    </source>
</evidence>
<dbReference type="GO" id="GO:0051536">
    <property type="term" value="F:iron-sulfur cluster binding"/>
    <property type="evidence" value="ECO:0007669"/>
    <property type="project" value="UniProtKB-KW"/>
</dbReference>
<reference evidence="13" key="2">
    <citation type="submission" date="2020-03" db="EMBL/GenBank/DDBJ databases">
        <title>Complete Genome Sequence of Adlercreutzia sp. strain 8CFCBH1 Producing Equol, Isolated from Healthy Japanese Feces.</title>
        <authorList>
            <person name="Ogata Y."/>
            <person name="Sakamoto M."/>
            <person name="Ohkuma M."/>
            <person name="Hattori M."/>
            <person name="Suda W."/>
        </authorList>
    </citation>
    <scope>NUCLEOTIDE SEQUENCE [LARGE SCALE GENOMIC DNA]</scope>
    <source>
        <strain evidence="13">8CFCBH1</strain>
    </source>
</reference>
<dbReference type="GO" id="GO:0000701">
    <property type="term" value="F:purine-specific mismatch base pair DNA N-glycosylase activity"/>
    <property type="evidence" value="ECO:0007669"/>
    <property type="project" value="TreeGrafter"/>
</dbReference>
<dbReference type="KEGG" id="ahat:ADCFC_11310"/>
<evidence type="ECO:0000256" key="8">
    <source>
        <dbReference type="ARBA" id="ARBA00023204"/>
    </source>
</evidence>
<dbReference type="InterPro" id="IPR004036">
    <property type="entry name" value="Endonuclease-III-like_CS2"/>
</dbReference>
<dbReference type="GO" id="GO:0035485">
    <property type="term" value="F:adenine/guanine mispair binding"/>
    <property type="evidence" value="ECO:0007669"/>
    <property type="project" value="TreeGrafter"/>
</dbReference>
<dbReference type="InterPro" id="IPR023170">
    <property type="entry name" value="HhH_base_excis_C"/>
</dbReference>
<evidence type="ECO:0000256" key="5">
    <source>
        <dbReference type="ARBA" id="ARBA00022801"/>
    </source>
</evidence>
<comment type="cofactor">
    <cofactor evidence="1">
        <name>[4Fe-4S] cluster</name>
        <dbReference type="ChEBI" id="CHEBI:49883"/>
    </cofactor>
</comment>
<dbReference type="GO" id="GO:0006284">
    <property type="term" value="P:base-excision repair"/>
    <property type="evidence" value="ECO:0007669"/>
    <property type="project" value="InterPro"/>
</dbReference>
<dbReference type="Pfam" id="PF00730">
    <property type="entry name" value="HhH-GPD"/>
    <property type="match status" value="1"/>
</dbReference>
<keyword evidence="13" id="KW-1185">Reference proteome</keyword>
<feature type="compositionally biased region" description="Polar residues" evidence="10">
    <location>
        <begin position="212"/>
        <end position="227"/>
    </location>
</feature>
<reference evidence="13" key="1">
    <citation type="journal article" date="2020" name="Microbiol. Resour. Announc.">
        <title>Complete Genome Sequence of Adlercreutzia sp. Strain 8CFCBH1, a Potent Producer of Equol, Isolated from Healthy Japanese Feces.</title>
        <authorList>
            <person name="Ogata Y."/>
            <person name="Sakamoto M."/>
            <person name="Ohkuma M."/>
            <person name="Hattori M."/>
            <person name="Suda W."/>
        </authorList>
    </citation>
    <scope>NUCLEOTIDE SEQUENCE [LARGE SCALE GENOMIC DNA]</scope>
    <source>
        <strain evidence="13">8CFCBH1</strain>
    </source>
</reference>
<keyword evidence="8" id="KW-0234">DNA repair</keyword>
<evidence type="ECO:0000313" key="13">
    <source>
        <dbReference type="Proteomes" id="UP000501727"/>
    </source>
</evidence>
<dbReference type="InterPro" id="IPR011257">
    <property type="entry name" value="DNA_glycosylase"/>
</dbReference>
<proteinExistence type="inferred from homology"/>
<keyword evidence="9" id="KW-0326">Glycosidase</keyword>
<keyword evidence="3" id="KW-0479">Metal-binding</keyword>
<gene>
    <name evidence="12" type="ORF">ADCFC_10100</name>
</gene>
<evidence type="ECO:0000256" key="4">
    <source>
        <dbReference type="ARBA" id="ARBA00022763"/>
    </source>
</evidence>
<dbReference type="InterPro" id="IPR044298">
    <property type="entry name" value="MIG/MutY"/>
</dbReference>
<evidence type="ECO:0000256" key="9">
    <source>
        <dbReference type="ARBA" id="ARBA00023295"/>
    </source>
</evidence>
<dbReference type="PANTHER" id="PTHR42944">
    <property type="entry name" value="ADENINE DNA GLYCOSYLASE"/>
    <property type="match status" value="1"/>
</dbReference>
<keyword evidence="5" id="KW-0378">Hydrolase</keyword>
<feature type="domain" description="HhH-GPD" evidence="11">
    <location>
        <begin position="54"/>
        <end position="206"/>
    </location>
</feature>
<dbReference type="SUPFAM" id="SSF48150">
    <property type="entry name" value="DNA-glycosylase"/>
    <property type="match status" value="1"/>
</dbReference>
<evidence type="ECO:0000256" key="6">
    <source>
        <dbReference type="ARBA" id="ARBA00023004"/>
    </source>
</evidence>
<dbReference type="EMBL" id="AP022829">
    <property type="protein sequence ID" value="BCA88512.1"/>
    <property type="molecule type" value="Genomic_DNA"/>
</dbReference>
<dbReference type="InterPro" id="IPR003265">
    <property type="entry name" value="HhH-GPD_domain"/>
</dbReference>
<protein>
    <submittedName>
        <fullName evidence="12">Endonuclease III</fullName>
    </submittedName>
</protein>
<dbReference type="CDD" id="cd00056">
    <property type="entry name" value="ENDO3c"/>
    <property type="match status" value="1"/>
</dbReference>
<accession>A0A6F8SK32</accession>
<evidence type="ECO:0000256" key="7">
    <source>
        <dbReference type="ARBA" id="ARBA00023014"/>
    </source>
</evidence>
<organism evidence="12 13">
    <name type="scientific">Adlercreutzia hattorii</name>
    <dbReference type="NCBI Taxonomy" id="2707299"/>
    <lineage>
        <taxon>Bacteria</taxon>
        <taxon>Bacillati</taxon>
        <taxon>Actinomycetota</taxon>
        <taxon>Coriobacteriia</taxon>
        <taxon>Eggerthellales</taxon>
        <taxon>Eggerthellaceae</taxon>
        <taxon>Adlercreutzia</taxon>
    </lineage>
</organism>
<dbReference type="Gene3D" id="1.10.1670.10">
    <property type="entry name" value="Helix-hairpin-Helix base-excision DNA repair enzymes (C-terminal)"/>
    <property type="match status" value="1"/>
</dbReference>
<dbReference type="GO" id="GO:0034039">
    <property type="term" value="F:8-oxo-7,8-dihydroguanine DNA N-glycosylase activity"/>
    <property type="evidence" value="ECO:0007669"/>
    <property type="project" value="TreeGrafter"/>
</dbReference>
<keyword evidence="12" id="KW-0255">Endonuclease</keyword>
<keyword evidence="6" id="KW-0408">Iron</keyword>
<dbReference type="PANTHER" id="PTHR42944:SF1">
    <property type="entry name" value="ADENINE DNA GLYCOSYLASE"/>
    <property type="match status" value="1"/>
</dbReference>
<evidence type="ECO:0000256" key="10">
    <source>
        <dbReference type="SAM" id="MobiDB-lite"/>
    </source>
</evidence>
<sequence>MVRRKNAEPIDWPCEGPALDDFVTSMLARGDELYRDLPWRHVDDPYAVLVSEIMLQQTQVARVGRFWERFLSAFPTVDALAAAAVPDVLELWQGLGYNRRALALKRTADRCAAEGAGRLPETYEGLLALPGIGPATAAGVVAFAYQRPAVYLETNVRSVFLHELFPEEEAVSDKVLLPLVEAAAFHPAAAADPRRWYYGLLDYGAHLKATVPNPSRRSAGHSRQSAFEGSRRQKRAWITRRVLAAPEGVSRAAVLADLNTAEAAAGRPEVEPPLFDSIVADLLAEGFFREENDTLTP</sequence>
<feature type="region of interest" description="Disordered" evidence="10">
    <location>
        <begin position="212"/>
        <end position="232"/>
    </location>
</feature>
<evidence type="ECO:0000256" key="1">
    <source>
        <dbReference type="ARBA" id="ARBA00001966"/>
    </source>
</evidence>
<keyword evidence="7" id="KW-0411">Iron-sulfur</keyword>
<comment type="similarity">
    <text evidence="2">Belongs to the Nth/MutY family.</text>
</comment>
<name>A0A6F8SK32_9ACTN</name>
<dbReference type="GO" id="GO:0004519">
    <property type="term" value="F:endonuclease activity"/>
    <property type="evidence" value="ECO:0007669"/>
    <property type="project" value="UniProtKB-KW"/>
</dbReference>
<evidence type="ECO:0000259" key="11">
    <source>
        <dbReference type="SMART" id="SM00478"/>
    </source>
</evidence>
<dbReference type="Proteomes" id="UP000501727">
    <property type="component" value="Chromosome"/>
</dbReference>
<dbReference type="AlphaFoldDB" id="A0A6F8SK32"/>
<dbReference type="PROSITE" id="PS01155">
    <property type="entry name" value="ENDONUCLEASE_III_2"/>
    <property type="match status" value="1"/>
</dbReference>
<dbReference type="SMART" id="SM00478">
    <property type="entry name" value="ENDO3c"/>
    <property type="match status" value="1"/>
</dbReference>
<dbReference type="GO" id="GO:0046872">
    <property type="term" value="F:metal ion binding"/>
    <property type="evidence" value="ECO:0007669"/>
    <property type="project" value="UniProtKB-KW"/>
</dbReference>
<evidence type="ECO:0000313" key="12">
    <source>
        <dbReference type="EMBL" id="BCA88512.1"/>
    </source>
</evidence>
<keyword evidence="4" id="KW-0227">DNA damage</keyword>
<dbReference type="GO" id="GO:0032357">
    <property type="term" value="F:oxidized purine DNA binding"/>
    <property type="evidence" value="ECO:0007669"/>
    <property type="project" value="TreeGrafter"/>
</dbReference>
<evidence type="ECO:0000256" key="2">
    <source>
        <dbReference type="ARBA" id="ARBA00008343"/>
    </source>
</evidence>
<dbReference type="RefSeq" id="WP_331458085.1">
    <property type="nucleotide sequence ID" value="NZ_AP022829.1"/>
</dbReference>
<dbReference type="GO" id="GO:0006298">
    <property type="term" value="P:mismatch repair"/>
    <property type="evidence" value="ECO:0007669"/>
    <property type="project" value="TreeGrafter"/>
</dbReference>
<keyword evidence="12" id="KW-0540">Nuclease</keyword>